<keyword evidence="3" id="KW-1185">Reference proteome</keyword>
<sequence>MAPGLRTTSGNPPSSRKRHLSDCAKPTTPPPLDLSSPKKTRDLPNLTECQACGSRTDTANGKNRIQTLYSEWRIVLLCSRCYHRVDSSEICSYCFKEASEDCFSCGQCKRSLHKTCFLNCKSVPPWSFSICGSEFTVCIDCWVPKQIARKRGNFRHNKKAKNSSILDNRDGGGAKLLESVVKDANYAMGKKVEAAVKAREMAVKKAIVAKRAVELASNALEEYDDAELAFRLHRAMNSSPRISKNRIMGDQNGLEFLIAGNRVFSGLKPTEIVYARRSKKPTQIVYAWCGNEPTEMVYVRHRKKPTKLVYKRRRKHSECKEDCGVEIRMKEREESCSSLLLNSSRFHSSMKSESKPCNYQDDCTVFKDTRSDVKLVHYLLTYSRKKSNSKETPNGKIKFLCEEYNLESQATGPRLPESLMISTSTLQHCDIPHQAAAGASDS</sequence>
<dbReference type="STRING" id="3641.A0A061E9B3"/>
<gene>
    <name evidence="2" type="ORF">TCM_007548</name>
</gene>
<protein>
    <submittedName>
        <fullName evidence="2">Uncharacterized protein isoform 1</fullName>
    </submittedName>
</protein>
<feature type="region of interest" description="Disordered" evidence="1">
    <location>
        <begin position="1"/>
        <end position="44"/>
    </location>
</feature>
<dbReference type="Gramene" id="EOX98872">
    <property type="protein sequence ID" value="EOX98872"/>
    <property type="gene ID" value="TCM_007548"/>
</dbReference>
<dbReference type="PANTHER" id="PTHR38530">
    <property type="entry name" value="OS06G0468300 PROTEIN"/>
    <property type="match status" value="1"/>
</dbReference>
<dbReference type="Gramene" id="EOX98873">
    <property type="protein sequence ID" value="EOX98873"/>
    <property type="gene ID" value="TCM_007548"/>
</dbReference>
<evidence type="ECO:0000256" key="1">
    <source>
        <dbReference type="SAM" id="MobiDB-lite"/>
    </source>
</evidence>
<evidence type="ECO:0000313" key="2">
    <source>
        <dbReference type="EMBL" id="EOX98873.1"/>
    </source>
</evidence>
<dbReference type="HOGENOM" id="CLU_620239_0_0_1"/>
<reference evidence="2 3" key="1">
    <citation type="journal article" date="2013" name="Genome Biol.">
        <title>The genome sequence of the most widely cultivated cacao type and its use to identify candidate genes regulating pod color.</title>
        <authorList>
            <person name="Motamayor J.C."/>
            <person name="Mockaitis K."/>
            <person name="Schmutz J."/>
            <person name="Haiminen N."/>
            <person name="Iii D.L."/>
            <person name="Cornejo O."/>
            <person name="Findley S.D."/>
            <person name="Zheng P."/>
            <person name="Utro F."/>
            <person name="Royaert S."/>
            <person name="Saski C."/>
            <person name="Jenkins J."/>
            <person name="Podicheti R."/>
            <person name="Zhao M."/>
            <person name="Scheffler B.E."/>
            <person name="Stack J.C."/>
            <person name="Feltus F.A."/>
            <person name="Mustiga G.M."/>
            <person name="Amores F."/>
            <person name="Phillips W."/>
            <person name="Marelli J.P."/>
            <person name="May G.D."/>
            <person name="Shapiro H."/>
            <person name="Ma J."/>
            <person name="Bustamante C.D."/>
            <person name="Schnell R.J."/>
            <person name="Main D."/>
            <person name="Gilbert D."/>
            <person name="Parida L."/>
            <person name="Kuhn D.N."/>
        </authorList>
    </citation>
    <scope>NUCLEOTIDE SEQUENCE [LARGE SCALE GENOMIC DNA]</scope>
    <source>
        <strain evidence="3">cv. Matina 1-6</strain>
    </source>
</reference>
<organism evidence="2 3">
    <name type="scientific">Theobroma cacao</name>
    <name type="common">Cacao</name>
    <name type="synonym">Cocoa</name>
    <dbReference type="NCBI Taxonomy" id="3641"/>
    <lineage>
        <taxon>Eukaryota</taxon>
        <taxon>Viridiplantae</taxon>
        <taxon>Streptophyta</taxon>
        <taxon>Embryophyta</taxon>
        <taxon>Tracheophyta</taxon>
        <taxon>Spermatophyta</taxon>
        <taxon>Magnoliopsida</taxon>
        <taxon>eudicotyledons</taxon>
        <taxon>Gunneridae</taxon>
        <taxon>Pentapetalae</taxon>
        <taxon>rosids</taxon>
        <taxon>malvids</taxon>
        <taxon>Malvales</taxon>
        <taxon>Malvaceae</taxon>
        <taxon>Byttnerioideae</taxon>
        <taxon>Theobroma</taxon>
    </lineage>
</organism>
<proteinExistence type="predicted"/>
<feature type="compositionally biased region" description="Polar residues" evidence="1">
    <location>
        <begin position="1"/>
        <end position="14"/>
    </location>
</feature>
<dbReference type="AlphaFoldDB" id="A0A061E9B3"/>
<dbReference type="InParanoid" id="A0A061E9B3"/>
<name>A0A061E9B3_THECC</name>
<evidence type="ECO:0000313" key="3">
    <source>
        <dbReference type="Proteomes" id="UP000026915"/>
    </source>
</evidence>
<dbReference type="OMA" id="TVCIDCW"/>
<dbReference type="eggNOG" id="ENOG502RYZD">
    <property type="taxonomic scope" value="Eukaryota"/>
</dbReference>
<accession>A0A061E9B3</accession>
<dbReference type="Proteomes" id="UP000026915">
    <property type="component" value="Chromosome 2"/>
</dbReference>
<dbReference type="EMBL" id="CM001880">
    <property type="protein sequence ID" value="EOX98873.1"/>
    <property type="molecule type" value="Genomic_DNA"/>
</dbReference>
<dbReference type="EMBL" id="CM001880">
    <property type="protein sequence ID" value="EOX98872.1"/>
    <property type="molecule type" value="Genomic_DNA"/>
</dbReference>